<name>A0AC59Y833_RANTA</name>
<evidence type="ECO:0000313" key="2">
    <source>
        <dbReference type="Proteomes" id="UP001162501"/>
    </source>
</evidence>
<gene>
    <name evidence="1" type="ORF">MRATA1EN22A_LOCUS2902</name>
</gene>
<dbReference type="EMBL" id="OX596095">
    <property type="protein sequence ID" value="CAM9466486.1"/>
    <property type="molecule type" value="Genomic_DNA"/>
</dbReference>
<protein>
    <submittedName>
        <fullName evidence="1">Uncharacterized protein</fullName>
    </submittedName>
</protein>
<organism evidence="1 2">
    <name type="scientific">Rangifer tarandus platyrhynchus</name>
    <name type="common">Svalbard reindeer</name>
    <dbReference type="NCBI Taxonomy" id="3082113"/>
    <lineage>
        <taxon>Eukaryota</taxon>
        <taxon>Metazoa</taxon>
        <taxon>Chordata</taxon>
        <taxon>Craniata</taxon>
        <taxon>Vertebrata</taxon>
        <taxon>Euteleostomi</taxon>
        <taxon>Mammalia</taxon>
        <taxon>Eutheria</taxon>
        <taxon>Laurasiatheria</taxon>
        <taxon>Artiodactyla</taxon>
        <taxon>Ruminantia</taxon>
        <taxon>Pecora</taxon>
        <taxon>Cervidae</taxon>
        <taxon>Odocoileinae</taxon>
        <taxon>Rangifer</taxon>
    </lineage>
</organism>
<dbReference type="Proteomes" id="UP001162501">
    <property type="component" value="Chromosome 11"/>
</dbReference>
<accession>A0AC59Y833</accession>
<proteinExistence type="predicted"/>
<evidence type="ECO:0000313" key="1">
    <source>
        <dbReference type="EMBL" id="CAM9466486.1"/>
    </source>
</evidence>
<sequence>MNSGCRESPRHLQPQTSWRRKLSAATRTWEGSDLHSPSPPTRGEGPLPHHSTAAQALLAAAKMNASSLLSTTGHPF</sequence>
<reference evidence="1" key="1">
    <citation type="submission" date="2023-05" db="EMBL/GenBank/DDBJ databases">
        <authorList>
            <consortium name="ELIXIR-Norway"/>
        </authorList>
    </citation>
    <scope>NUCLEOTIDE SEQUENCE</scope>
</reference>
<reference evidence="1" key="2">
    <citation type="submission" date="2025-03" db="EMBL/GenBank/DDBJ databases">
        <authorList>
            <consortium name="ELIXIR-Norway"/>
            <consortium name="Elixir Norway"/>
        </authorList>
    </citation>
    <scope>NUCLEOTIDE SEQUENCE</scope>
</reference>